<evidence type="ECO:0000313" key="2">
    <source>
        <dbReference type="Proteomes" id="UP000887013"/>
    </source>
</evidence>
<protein>
    <submittedName>
        <fullName evidence="1">Uncharacterized protein</fullName>
    </submittedName>
</protein>
<reference evidence="1" key="1">
    <citation type="submission" date="2020-08" db="EMBL/GenBank/DDBJ databases">
        <title>Multicomponent nature underlies the extraordinary mechanical properties of spider dragline silk.</title>
        <authorList>
            <person name="Kono N."/>
            <person name="Nakamura H."/>
            <person name="Mori M."/>
            <person name="Yoshida Y."/>
            <person name="Ohtoshi R."/>
            <person name="Malay A.D."/>
            <person name="Moran D.A.P."/>
            <person name="Tomita M."/>
            <person name="Numata K."/>
            <person name="Arakawa K."/>
        </authorList>
    </citation>
    <scope>NUCLEOTIDE SEQUENCE</scope>
</reference>
<proteinExistence type="predicted"/>
<dbReference type="Proteomes" id="UP000887013">
    <property type="component" value="Unassembled WGS sequence"/>
</dbReference>
<dbReference type="InterPro" id="IPR008042">
    <property type="entry name" value="Retrotrans_Pao"/>
</dbReference>
<accession>A0A8X6NQ82</accession>
<keyword evidence="2" id="KW-1185">Reference proteome</keyword>
<organism evidence="1 2">
    <name type="scientific">Nephila pilipes</name>
    <name type="common">Giant wood spider</name>
    <name type="synonym">Nephila maculata</name>
    <dbReference type="NCBI Taxonomy" id="299642"/>
    <lineage>
        <taxon>Eukaryota</taxon>
        <taxon>Metazoa</taxon>
        <taxon>Ecdysozoa</taxon>
        <taxon>Arthropoda</taxon>
        <taxon>Chelicerata</taxon>
        <taxon>Arachnida</taxon>
        <taxon>Araneae</taxon>
        <taxon>Araneomorphae</taxon>
        <taxon>Entelegynae</taxon>
        <taxon>Araneoidea</taxon>
        <taxon>Nephilidae</taxon>
        <taxon>Nephila</taxon>
    </lineage>
</organism>
<dbReference type="Pfam" id="PF05380">
    <property type="entry name" value="Peptidase_A17"/>
    <property type="match status" value="1"/>
</dbReference>
<dbReference type="AlphaFoldDB" id="A0A8X6NQ82"/>
<gene>
    <name evidence="1" type="ORF">NPIL_311701</name>
</gene>
<name>A0A8X6NQ82_NEPPI</name>
<dbReference type="EMBL" id="BMAW01011867">
    <property type="protein sequence ID" value="GFT25956.1"/>
    <property type="molecule type" value="Genomic_DNA"/>
</dbReference>
<evidence type="ECO:0000313" key="1">
    <source>
        <dbReference type="EMBL" id="GFT25956.1"/>
    </source>
</evidence>
<comment type="caution">
    <text evidence="1">The sequence shown here is derived from an EMBL/GenBank/DDBJ whole genome shotgun (WGS) entry which is preliminary data.</text>
</comment>
<sequence length="113" mass="13012">MASKIDWYEKLSAAVANGWFTFVQSLRALQKFKFPRFDLLEDSEEILHLGFRDVSEKGFVAVSYTINGDKYGFARMSGYLVANESLVLLSLNELEKAELWILQRVQSTLQQRV</sequence>